<dbReference type="EMBL" id="CAXLJM020000006">
    <property type="protein sequence ID" value="CAL8071786.1"/>
    <property type="molecule type" value="Genomic_DNA"/>
</dbReference>
<organism evidence="1 2">
    <name type="scientific">Orchesella dallaii</name>
    <dbReference type="NCBI Taxonomy" id="48710"/>
    <lineage>
        <taxon>Eukaryota</taxon>
        <taxon>Metazoa</taxon>
        <taxon>Ecdysozoa</taxon>
        <taxon>Arthropoda</taxon>
        <taxon>Hexapoda</taxon>
        <taxon>Collembola</taxon>
        <taxon>Entomobryomorpha</taxon>
        <taxon>Entomobryoidea</taxon>
        <taxon>Orchesellidae</taxon>
        <taxon>Orchesellinae</taxon>
        <taxon>Orchesella</taxon>
    </lineage>
</organism>
<dbReference type="Proteomes" id="UP001642540">
    <property type="component" value="Unassembled WGS sequence"/>
</dbReference>
<sequence>MIPSLPPLEQAIGFEKRAMCYLKLAKEIGSGSNLTDCDSATLERNDLFEKAIADAKETLDRNDSSWNTHYILGQCFSLKNVLVPAIFHYKRALGIAPQLAQREIKMELKSCSMLAGLNSSTEKRTYYDYAYPQYWNLSSDLKQEIQETIAIICSPFHKQKSSSFNADTILREQDGIRLIWLLGKTIVLDEEIMEITSKEDMEIRCCYIYLITPICKNTKYKKAPWYNCNEGHLSALKLPEDGLQMYPENLIYELICEGYSALLKYEIGLRIVEQGLKTLPNHLSLLLLKAFLIHSLYASQNVRHAEVIQAHRDFLNVAPRDHPITSTNVVFLMYYVIASLCRRDLVARNAKQ</sequence>
<protein>
    <submittedName>
        <fullName evidence="1">Uncharacterized protein</fullName>
    </submittedName>
</protein>
<dbReference type="SUPFAM" id="SSF48452">
    <property type="entry name" value="TPR-like"/>
    <property type="match status" value="1"/>
</dbReference>
<keyword evidence="2" id="KW-1185">Reference proteome</keyword>
<gene>
    <name evidence="1" type="ORF">ODALV1_LOCUS1878</name>
</gene>
<evidence type="ECO:0000313" key="2">
    <source>
        <dbReference type="Proteomes" id="UP001642540"/>
    </source>
</evidence>
<accession>A0ABP1PS65</accession>
<proteinExistence type="predicted"/>
<comment type="caution">
    <text evidence="1">The sequence shown here is derived from an EMBL/GenBank/DDBJ whole genome shotgun (WGS) entry which is preliminary data.</text>
</comment>
<dbReference type="InterPro" id="IPR011990">
    <property type="entry name" value="TPR-like_helical_dom_sf"/>
</dbReference>
<reference evidence="1 2" key="1">
    <citation type="submission" date="2024-08" db="EMBL/GenBank/DDBJ databases">
        <authorList>
            <person name="Cucini C."/>
            <person name="Frati F."/>
        </authorList>
    </citation>
    <scope>NUCLEOTIDE SEQUENCE [LARGE SCALE GENOMIC DNA]</scope>
</reference>
<dbReference type="Gene3D" id="1.25.40.10">
    <property type="entry name" value="Tetratricopeptide repeat domain"/>
    <property type="match status" value="1"/>
</dbReference>
<name>A0ABP1PS65_9HEXA</name>
<evidence type="ECO:0000313" key="1">
    <source>
        <dbReference type="EMBL" id="CAL8071786.1"/>
    </source>
</evidence>